<evidence type="ECO:0000256" key="2">
    <source>
        <dbReference type="ARBA" id="ARBA00022676"/>
    </source>
</evidence>
<comment type="similarity">
    <text evidence="1">Belongs to the glycosyltransferase 2 family.</text>
</comment>
<evidence type="ECO:0000256" key="3">
    <source>
        <dbReference type="ARBA" id="ARBA00022679"/>
    </source>
</evidence>
<dbReference type="GO" id="GO:0016757">
    <property type="term" value="F:glycosyltransferase activity"/>
    <property type="evidence" value="ECO:0007669"/>
    <property type="project" value="UniProtKB-KW"/>
</dbReference>
<gene>
    <name evidence="4" type="ORF">ENL26_03410</name>
</gene>
<keyword evidence="2" id="KW-0328">Glycosyltransferase</keyword>
<dbReference type="EMBL" id="DRTH01000203">
    <property type="protein sequence ID" value="HHF08798.1"/>
    <property type="molecule type" value="Genomic_DNA"/>
</dbReference>
<comment type="caution">
    <text evidence="4">The sequence shown here is derived from an EMBL/GenBank/DDBJ whole genome shotgun (WGS) entry which is preliminary data.</text>
</comment>
<sequence>MGNVDIVVGIPSFNNRDTIGFVAEVAACGIKSTGLSGLIVNADGKSSDGTADAFMKSKTEDVPKMSYSYIGPSGKGTAMKSVMEVSQMLNAKVVVFLDSDLRSVKPWWIERLAVPILEEKASYVAPLYLRHKYDGTITNTICYPLTSALYGIKIRQPIGGDFGLSAEIIQKILEKPADIWKSNVARFGIDIFMTTTALNESERGVFQAALGAKVHDVKDPAKHLEGMFMQVVDTLFRLMITYEERWKQVFDINEAQIYGESPQENIAKMTIDENLLQKRAKHMVFETAERLEKYLPKELIEKVLQQGVISCEEWASVVFNSALVFKHQPSEQIIKNLIGFYFARVAGFVEETAGLSSEEAESVVDQQVDTFLNMKRRFVERW</sequence>
<dbReference type="PANTHER" id="PTHR48090:SF10">
    <property type="entry name" value="GLUCOSYL-3-PHOSPHOGLYCERATE SYNTHASE"/>
    <property type="match status" value="1"/>
</dbReference>
<dbReference type="AlphaFoldDB" id="A0A7C5DY63"/>
<protein>
    <submittedName>
        <fullName evidence="4">Glycosyltransferase</fullName>
    </submittedName>
</protein>
<reference evidence="4" key="1">
    <citation type="journal article" date="2020" name="mSystems">
        <title>Genome- and Community-Level Interaction Insights into Carbon Utilization and Element Cycling Functions of Hydrothermarchaeota in Hydrothermal Sediment.</title>
        <authorList>
            <person name="Zhou Z."/>
            <person name="Liu Y."/>
            <person name="Xu W."/>
            <person name="Pan J."/>
            <person name="Luo Z.H."/>
            <person name="Li M."/>
        </authorList>
    </citation>
    <scope>NUCLEOTIDE SEQUENCE [LARGE SCALE GENOMIC DNA]</scope>
    <source>
        <strain evidence="4">HyVt-80</strain>
    </source>
</reference>
<proteinExistence type="inferred from homology"/>
<dbReference type="Gene3D" id="3.90.550.10">
    <property type="entry name" value="Spore Coat Polysaccharide Biosynthesis Protein SpsA, Chain A"/>
    <property type="match status" value="1"/>
</dbReference>
<name>A0A7C5DY63_9BACT</name>
<evidence type="ECO:0000313" key="4">
    <source>
        <dbReference type="EMBL" id="HHF08798.1"/>
    </source>
</evidence>
<dbReference type="Proteomes" id="UP000886129">
    <property type="component" value="Unassembled WGS sequence"/>
</dbReference>
<dbReference type="CDD" id="cd00761">
    <property type="entry name" value="Glyco_tranf_GTA_type"/>
    <property type="match status" value="1"/>
</dbReference>
<dbReference type="SUPFAM" id="SSF53448">
    <property type="entry name" value="Nucleotide-diphospho-sugar transferases"/>
    <property type="match status" value="1"/>
</dbReference>
<evidence type="ECO:0000256" key="1">
    <source>
        <dbReference type="ARBA" id="ARBA00006739"/>
    </source>
</evidence>
<keyword evidence="3" id="KW-0808">Transferase</keyword>
<accession>A0A7C5DY63</accession>
<dbReference type="PANTHER" id="PTHR48090">
    <property type="entry name" value="UNDECAPRENYL-PHOSPHATE 4-DEOXY-4-FORMAMIDO-L-ARABINOSE TRANSFERASE-RELATED"/>
    <property type="match status" value="1"/>
</dbReference>
<organism evidence="4">
    <name type="scientific">Kosmotoga arenicorallina</name>
    <dbReference type="NCBI Taxonomy" id="688066"/>
    <lineage>
        <taxon>Bacteria</taxon>
        <taxon>Thermotogati</taxon>
        <taxon>Thermotogota</taxon>
        <taxon>Thermotogae</taxon>
        <taxon>Kosmotogales</taxon>
        <taxon>Kosmotogaceae</taxon>
        <taxon>Kosmotoga</taxon>
    </lineage>
</organism>
<dbReference type="InterPro" id="IPR029044">
    <property type="entry name" value="Nucleotide-diphossugar_trans"/>
</dbReference>
<dbReference type="InterPro" id="IPR050256">
    <property type="entry name" value="Glycosyltransferase_2"/>
</dbReference>